<keyword evidence="3" id="KW-1185">Reference proteome</keyword>
<dbReference type="GO" id="GO:0003824">
    <property type="term" value="F:catalytic activity"/>
    <property type="evidence" value="ECO:0007669"/>
    <property type="project" value="InterPro"/>
</dbReference>
<evidence type="ECO:0000313" key="2">
    <source>
        <dbReference type="EMBL" id="SER80790.1"/>
    </source>
</evidence>
<evidence type="ECO:0000313" key="3">
    <source>
        <dbReference type="Proteomes" id="UP000198571"/>
    </source>
</evidence>
<feature type="domain" description="AB hydrolase-1" evidence="1">
    <location>
        <begin position="28"/>
        <end position="261"/>
    </location>
</feature>
<organism evidence="2 3">
    <name type="scientific">Salipaludibacillus aurantiacus</name>
    <dbReference type="NCBI Taxonomy" id="1601833"/>
    <lineage>
        <taxon>Bacteria</taxon>
        <taxon>Bacillati</taxon>
        <taxon>Bacillota</taxon>
        <taxon>Bacilli</taxon>
        <taxon>Bacillales</taxon>
        <taxon>Bacillaceae</taxon>
    </lineage>
</organism>
<gene>
    <name evidence="2" type="ORF">SAMN05518684_10463</name>
</gene>
<dbReference type="PRINTS" id="PR00412">
    <property type="entry name" value="EPOXHYDRLASE"/>
</dbReference>
<evidence type="ECO:0000259" key="1">
    <source>
        <dbReference type="Pfam" id="PF00561"/>
    </source>
</evidence>
<dbReference type="OrthoDB" id="9808398at2"/>
<dbReference type="SUPFAM" id="SSF53474">
    <property type="entry name" value="alpha/beta-Hydrolases"/>
    <property type="match status" value="1"/>
</dbReference>
<protein>
    <submittedName>
        <fullName evidence="2">Pimeloyl-ACP methyl ester carboxylesterase</fullName>
    </submittedName>
</protein>
<dbReference type="AlphaFoldDB" id="A0A1H9S740"/>
<dbReference type="PRINTS" id="PR00111">
    <property type="entry name" value="ABHYDROLASE"/>
</dbReference>
<dbReference type="Gene3D" id="3.40.50.1820">
    <property type="entry name" value="alpha/beta hydrolase"/>
    <property type="match status" value="1"/>
</dbReference>
<dbReference type="EMBL" id="FOGT01000004">
    <property type="protein sequence ID" value="SER80790.1"/>
    <property type="molecule type" value="Genomic_DNA"/>
</dbReference>
<dbReference type="InterPro" id="IPR029058">
    <property type="entry name" value="AB_hydrolase_fold"/>
</dbReference>
<dbReference type="PANTHER" id="PTHR46438:SF11">
    <property type="entry name" value="LIPASE-RELATED"/>
    <property type="match status" value="1"/>
</dbReference>
<dbReference type="PANTHER" id="PTHR46438">
    <property type="entry name" value="ALPHA/BETA-HYDROLASES SUPERFAMILY PROTEIN"/>
    <property type="match status" value="1"/>
</dbReference>
<name>A0A1H9S740_9BACI</name>
<dbReference type="Pfam" id="PF00561">
    <property type="entry name" value="Abhydrolase_1"/>
    <property type="match status" value="1"/>
</dbReference>
<accession>A0A1H9S740</accession>
<dbReference type="InterPro" id="IPR000073">
    <property type="entry name" value="AB_hydrolase_1"/>
</dbReference>
<dbReference type="Proteomes" id="UP000198571">
    <property type="component" value="Unassembled WGS sequence"/>
</dbReference>
<dbReference type="InterPro" id="IPR000639">
    <property type="entry name" value="Epox_hydrolase-like"/>
</dbReference>
<sequence>MGEQKLQKEMHTIDGMEIYCEHDFNGRPPILLLHGFLSSTYTFKRVIPILQRNFSVLAIDLPGFGKSEKCQSFIYSYYNYGRFIKSCADYFELDKLSIAGHSMGGQIALNAVRVMPERIEAVVLLGSSGYLQKSRRVWIYSSYLPFFDRLISAYIHRRGVINGLKNVLHDPSLITDEHVEEFGRPLAEKEFYKVLCRLLRYREGDLTSSQLKDIKVKALLLWGKEDKVVPVHIGNKLAEDLPHAEMITFNQTGHLLTEERPKEVCEAIISHCCPT</sequence>
<reference evidence="3" key="1">
    <citation type="submission" date="2016-10" db="EMBL/GenBank/DDBJ databases">
        <authorList>
            <person name="Varghese N."/>
            <person name="Submissions S."/>
        </authorList>
    </citation>
    <scope>NUCLEOTIDE SEQUENCE [LARGE SCALE GENOMIC DNA]</scope>
    <source>
        <strain evidence="3">S9</strain>
    </source>
</reference>
<dbReference type="STRING" id="1601833.SAMN05518684_10463"/>
<proteinExistence type="predicted"/>
<dbReference type="RefSeq" id="WP_093048699.1">
    <property type="nucleotide sequence ID" value="NZ_FOGT01000004.1"/>
</dbReference>